<dbReference type="SUPFAM" id="SSF74788">
    <property type="entry name" value="Cullin repeat-like"/>
    <property type="match status" value="1"/>
</dbReference>
<evidence type="ECO:0000256" key="4">
    <source>
        <dbReference type="RuleBase" id="RU365026"/>
    </source>
</evidence>
<dbReference type="Gene3D" id="1.20.1280.170">
    <property type="entry name" value="Exocyst complex component Exo70"/>
    <property type="match status" value="1"/>
</dbReference>
<name>A0A0P1KMY6_9SACH</name>
<dbReference type="Proteomes" id="UP000236544">
    <property type="component" value="Unassembled WGS sequence"/>
</dbReference>
<protein>
    <recommendedName>
        <fullName evidence="4">Exocyst complex protein EXO70</fullName>
    </recommendedName>
</protein>
<dbReference type="Gene3D" id="1.10.357.60">
    <property type="match status" value="1"/>
</dbReference>
<reference evidence="7" key="1">
    <citation type="submission" date="2015-10" db="EMBL/GenBank/DDBJ databases">
        <authorList>
            <person name="Devillers H."/>
        </authorList>
    </citation>
    <scope>NUCLEOTIDE SEQUENCE [LARGE SCALE GENOMIC DNA]</scope>
</reference>
<dbReference type="PANTHER" id="PTHR12542">
    <property type="entry name" value="EXOCYST COMPLEX PROTEIN EXO70"/>
    <property type="match status" value="1"/>
</dbReference>
<evidence type="ECO:0000256" key="2">
    <source>
        <dbReference type="ARBA" id="ARBA00022448"/>
    </source>
</evidence>
<comment type="similarity">
    <text evidence="1 4">Belongs to the EXO70 family.</text>
</comment>
<evidence type="ECO:0000313" key="7">
    <source>
        <dbReference type="Proteomes" id="UP000236544"/>
    </source>
</evidence>
<evidence type="ECO:0000259" key="5">
    <source>
        <dbReference type="Pfam" id="PF03081"/>
    </source>
</evidence>
<dbReference type="GO" id="GO:0006887">
    <property type="term" value="P:exocytosis"/>
    <property type="evidence" value="ECO:0007669"/>
    <property type="project" value="UniProtKB-KW"/>
</dbReference>
<evidence type="ECO:0000313" key="6">
    <source>
        <dbReference type="EMBL" id="CUS21141.1"/>
    </source>
</evidence>
<sequence length="621" mass="70769">MDEYDVDGADILVLREKLDRVSRLSLNINKSLKKIGKATIQSSELFTPIIQSNTALGVLQRNIEGSLDAVSSIKDLANDASKHELVLTQGIEAVGLRPYIKAIRKLQGIQESMDYQNQVSPESSEFQGIRTHLSQIIQSSEEALRTHFTTILRKIEPFDPQINLNKKMPFPYYEDIDLSQLTDIINFFGGSSSSALVAILANNRSQLILTSLAFLEPFAKQITTNENVPYRKGSSGLLNYTEALLGFIANEYMFTEDILLKQPNFRDQVFANVVTPVLNNYVKLVKLNTSLIKKNVLNVGLFTFELSDCVGNVLKFLRNKPLENYPSLVSCLDESTSILQSLFRDLIVYIESKASQLSQLPSDNGVIESTIDVMSRLRKFSEYKQGCLNCIVGMRREEWLPRDFNEKEYTLQERKKIDSNTALLSCFFSDCIDCLIVSLERRAQKILMPNQEPDIANPTSSRNTFKQRIGFFLITNITLIEQIVSRSELNSILGEQGNVRLEKLKKRYVNYFVSDWRALTSNLLDAVFVDSSGKVSAKDKDQIKEKFKKFNDGFEELASNFKHFRISDPAMKKLLKSEINSLVLPLYERFHGRYKDSFKNPRKHIKYTPNELSTVLNSLDR</sequence>
<dbReference type="InterPro" id="IPR004140">
    <property type="entry name" value="Exo70"/>
</dbReference>
<gene>
    <name evidence="6" type="ORF">LAQU0_S02e06898g</name>
</gene>
<organism evidence="6 7">
    <name type="scientific">Lachancea quebecensis</name>
    <dbReference type="NCBI Taxonomy" id="1654605"/>
    <lineage>
        <taxon>Eukaryota</taxon>
        <taxon>Fungi</taxon>
        <taxon>Dikarya</taxon>
        <taxon>Ascomycota</taxon>
        <taxon>Saccharomycotina</taxon>
        <taxon>Saccharomycetes</taxon>
        <taxon>Saccharomycetales</taxon>
        <taxon>Saccharomycetaceae</taxon>
        <taxon>Lachancea</taxon>
    </lineage>
</organism>
<evidence type="ECO:0000256" key="3">
    <source>
        <dbReference type="ARBA" id="ARBA00022483"/>
    </source>
</evidence>
<comment type="function">
    <text evidence="4">Involved in the secretory pathway as part of the exocyst complex which tethers secretory vesicles to the sites of exocytosis. Also plays a role in the assembly of the exocyst.</text>
</comment>
<keyword evidence="4" id="KW-0653">Protein transport</keyword>
<dbReference type="Gene3D" id="1.20.1310.30">
    <property type="match status" value="1"/>
</dbReference>
<accession>A0A0P1KMY6</accession>
<dbReference type="GO" id="GO:0000145">
    <property type="term" value="C:exocyst"/>
    <property type="evidence" value="ECO:0007669"/>
    <property type="project" value="InterPro"/>
</dbReference>
<dbReference type="InterPro" id="IPR046364">
    <property type="entry name" value="Exo70_C"/>
</dbReference>
<dbReference type="PANTHER" id="PTHR12542:SF41">
    <property type="entry name" value="EXOCYST COMPLEX COMPONENT 7"/>
    <property type="match status" value="1"/>
</dbReference>
<dbReference type="EMBL" id="LN890542">
    <property type="protein sequence ID" value="CUS21141.1"/>
    <property type="molecule type" value="Genomic_DNA"/>
</dbReference>
<keyword evidence="7" id="KW-1185">Reference proteome</keyword>
<dbReference type="GO" id="GO:0005935">
    <property type="term" value="C:cellular bud neck"/>
    <property type="evidence" value="ECO:0007669"/>
    <property type="project" value="UniProtKB-SubCell"/>
</dbReference>
<dbReference type="Pfam" id="PF20669">
    <property type="entry name" value="Exo70_N"/>
    <property type="match status" value="1"/>
</dbReference>
<dbReference type="GO" id="GO:0015031">
    <property type="term" value="P:protein transport"/>
    <property type="evidence" value="ECO:0007669"/>
    <property type="project" value="UniProtKB-KW"/>
</dbReference>
<comment type="subcellular location">
    <subcellularLocation>
        <location evidence="4">Bud</location>
    </subcellularLocation>
    <subcellularLocation>
        <location evidence="4">Bud neck</location>
    </subcellularLocation>
</comment>
<keyword evidence="3 4" id="KW-0268">Exocytosis</keyword>
<dbReference type="GO" id="GO:0005546">
    <property type="term" value="F:phosphatidylinositol-4,5-bisphosphate binding"/>
    <property type="evidence" value="ECO:0007669"/>
    <property type="project" value="InterPro"/>
</dbReference>
<feature type="domain" description="Exocyst complex subunit Exo70 C-terminal" evidence="5">
    <location>
        <begin position="235"/>
        <end position="618"/>
    </location>
</feature>
<dbReference type="InterPro" id="IPR016159">
    <property type="entry name" value="Cullin_repeat-like_dom_sf"/>
</dbReference>
<proteinExistence type="inferred from homology"/>
<dbReference type="AlphaFoldDB" id="A0A0P1KMY6"/>
<keyword evidence="2 4" id="KW-0813">Transport</keyword>
<dbReference type="Pfam" id="PF03081">
    <property type="entry name" value="Exo70_C"/>
    <property type="match status" value="1"/>
</dbReference>
<dbReference type="OrthoDB" id="1922221at2759"/>
<dbReference type="Gene3D" id="1.20.58.1150">
    <property type="match status" value="1"/>
</dbReference>
<evidence type="ECO:0000256" key="1">
    <source>
        <dbReference type="ARBA" id="ARBA00006756"/>
    </source>
</evidence>